<accession>A0ABS7C4X9</accession>
<dbReference type="SUPFAM" id="SSF55874">
    <property type="entry name" value="ATPase domain of HSP90 chaperone/DNA topoisomerase II/histidine kinase"/>
    <property type="match status" value="1"/>
</dbReference>
<keyword evidence="5" id="KW-1185">Reference proteome</keyword>
<evidence type="ECO:0000256" key="1">
    <source>
        <dbReference type="SAM" id="Phobius"/>
    </source>
</evidence>
<dbReference type="InterPro" id="IPR050640">
    <property type="entry name" value="Bact_2-comp_sensor_kinase"/>
</dbReference>
<feature type="domain" description="Histidine kinase/HSP90-like ATPase" evidence="2">
    <location>
        <begin position="503"/>
        <end position="609"/>
    </location>
</feature>
<dbReference type="Gene3D" id="3.30.565.10">
    <property type="entry name" value="Histidine kinase-like ATPase, C-terminal domain"/>
    <property type="match status" value="1"/>
</dbReference>
<keyword evidence="1" id="KW-0812">Transmembrane</keyword>
<dbReference type="RefSeq" id="WP_210045248.1">
    <property type="nucleotide sequence ID" value="NZ_JBHLVU010000013.1"/>
</dbReference>
<keyword evidence="4" id="KW-0808">Transferase</keyword>
<sequence length="614" mass="70348">MWNKFRNIQSVLFFTYSLIIVIVFTVLVIWFYMWASDLLRQNAADTLQSMGQSMQEHNDSEIQKMNDVSLNVLYSNLVKTHFQKFISGEEDETDPTGLTNPVMNSVENAKQLAEILTAAIGPSRPVEQLYLYDFKNKVYGNGFDNGERTYDSSKKPWYEQVINNTEGKTITLPVPDEEMSRFISSSEKQYSISLFRLFYDSYNEPMGIVEVKQYFNRIFASMIEFSKQNPYQAKVLVYNDAGQIVYPLQADTSVYSAYMKLPTGKAAQAENDYLPFVNPDTGGKELLSYHHSSFTGWNTVIIVSEKKLLAPLFVFTKRTVLVAFIIMLFAILLSFAAAKRITFPILKIHRTIRSMRLEDLGTGRVAALELNSGLTELDHLHFSFQQMSSRLKQSMDELLLSQSQEMQAKLVALQSQMNPHFLYNTLATIHAMAEENMNEQIISMTENMSHFLRYFSSDESLVDLGEEVLHTEKYLEINQIRYGKKLEYSIDIEESILKLRIPKLIIQPLVENSLKFCTTNEPPWMIQVKGIIQDNRWQIEVSDNGPGFTEDSLNSLNGRIREINETHVIPVLQLDGMGLLNIYIRMKLTYGGDMLFRIDNRPRAGATIIIGGTL</sequence>
<name>A0ABS7C4X9_9BACL</name>
<dbReference type="Pfam" id="PF02518">
    <property type="entry name" value="HATPase_c"/>
    <property type="match status" value="1"/>
</dbReference>
<evidence type="ECO:0000259" key="2">
    <source>
        <dbReference type="Pfam" id="PF02518"/>
    </source>
</evidence>
<dbReference type="EMBL" id="JAHZIK010000466">
    <property type="protein sequence ID" value="MBW7455959.1"/>
    <property type="molecule type" value="Genomic_DNA"/>
</dbReference>
<comment type="caution">
    <text evidence="4">The sequence shown here is derived from an EMBL/GenBank/DDBJ whole genome shotgun (WGS) entry which is preliminary data.</text>
</comment>
<feature type="domain" description="Signal transduction histidine kinase internal region" evidence="3">
    <location>
        <begin position="408"/>
        <end position="486"/>
    </location>
</feature>
<dbReference type="Gene3D" id="6.10.340.10">
    <property type="match status" value="1"/>
</dbReference>
<dbReference type="PANTHER" id="PTHR34220:SF7">
    <property type="entry name" value="SENSOR HISTIDINE KINASE YPDA"/>
    <property type="match status" value="1"/>
</dbReference>
<dbReference type="Proteomes" id="UP001519887">
    <property type="component" value="Unassembled WGS sequence"/>
</dbReference>
<gene>
    <name evidence="4" type="ORF">K0U00_18175</name>
</gene>
<evidence type="ECO:0000313" key="5">
    <source>
        <dbReference type="Proteomes" id="UP001519887"/>
    </source>
</evidence>
<keyword evidence="1" id="KW-0472">Membrane</keyword>
<keyword evidence="1" id="KW-1133">Transmembrane helix</keyword>
<dbReference type="InterPro" id="IPR010559">
    <property type="entry name" value="Sig_transdc_His_kin_internal"/>
</dbReference>
<reference evidence="4 5" key="1">
    <citation type="submission" date="2021-07" db="EMBL/GenBank/DDBJ databases">
        <title>Paenibacillus radiodurans sp. nov., isolated from the southeastern edge of Tengger Desert.</title>
        <authorList>
            <person name="Zhang G."/>
        </authorList>
    </citation>
    <scope>NUCLEOTIDE SEQUENCE [LARGE SCALE GENOMIC DNA]</scope>
    <source>
        <strain evidence="4 5">CCM 7311</strain>
    </source>
</reference>
<dbReference type="PANTHER" id="PTHR34220">
    <property type="entry name" value="SENSOR HISTIDINE KINASE YPDA"/>
    <property type="match status" value="1"/>
</dbReference>
<dbReference type="GO" id="GO:0016301">
    <property type="term" value="F:kinase activity"/>
    <property type="evidence" value="ECO:0007669"/>
    <property type="project" value="UniProtKB-KW"/>
</dbReference>
<keyword evidence="4" id="KW-0418">Kinase</keyword>
<proteinExistence type="predicted"/>
<evidence type="ECO:0000259" key="3">
    <source>
        <dbReference type="Pfam" id="PF06580"/>
    </source>
</evidence>
<dbReference type="InterPro" id="IPR003594">
    <property type="entry name" value="HATPase_dom"/>
</dbReference>
<evidence type="ECO:0000313" key="4">
    <source>
        <dbReference type="EMBL" id="MBW7455959.1"/>
    </source>
</evidence>
<organism evidence="4 5">
    <name type="scientific">Paenibacillus sepulcri</name>
    <dbReference type="NCBI Taxonomy" id="359917"/>
    <lineage>
        <taxon>Bacteria</taxon>
        <taxon>Bacillati</taxon>
        <taxon>Bacillota</taxon>
        <taxon>Bacilli</taxon>
        <taxon>Bacillales</taxon>
        <taxon>Paenibacillaceae</taxon>
        <taxon>Paenibacillus</taxon>
    </lineage>
</organism>
<feature type="transmembrane region" description="Helical" evidence="1">
    <location>
        <begin position="12"/>
        <end position="35"/>
    </location>
</feature>
<dbReference type="Pfam" id="PF06580">
    <property type="entry name" value="His_kinase"/>
    <property type="match status" value="1"/>
</dbReference>
<dbReference type="InterPro" id="IPR036890">
    <property type="entry name" value="HATPase_C_sf"/>
</dbReference>
<protein>
    <submittedName>
        <fullName evidence="4">Sensor histidine kinase</fullName>
    </submittedName>
</protein>
<feature type="transmembrane region" description="Helical" evidence="1">
    <location>
        <begin position="320"/>
        <end position="338"/>
    </location>
</feature>